<gene>
    <name evidence="3" type="ORF">SAMN05216378_0610</name>
</gene>
<sequence length="410" mass="46844">MANAICRSCRNPLQHLFVDLRTSPLSNNFLRPEQLNQGTANYPLRVFVCEQCLLVQLEQFETPQSIFEEYAYFSSYSSSWLAHAKKYVDTIIPRLSLGNSSSVVEIASNDGYLLQYFTPQDIPVLGIEPARNVAKQAQARGIPTVSEFFTWAFARKLVSERGTADLIIGNNVLAHVPELQDFVAGLKELLSPAGTITLEFPHLLRLMKENQFDTIYHEHFSYLSLLSVSHLFARHRLTVYDVEEWPTHGGSLRVFVKHAEHDGLAASPHVEKIIQEETVYGLRDITTYFRFPAQVKAVKEQVYRFLFQASGENKQVVAYGAPAKGNTLLNYLGVGTDYIDYTVDKNPYKQGLYMPGSRIPIYAPSRIQETKPDYIVILPWNLREEIEQELQYTREWGAKLVVWIPKLEIY</sequence>
<dbReference type="InterPro" id="IPR038576">
    <property type="entry name" value="Methyltransf_Zn-bd_dom_put_sf"/>
</dbReference>
<dbReference type="OrthoDB" id="9815644at2"/>
<organism evidence="3 4">
    <name type="scientific">Paenibacillus catalpae</name>
    <dbReference type="NCBI Taxonomy" id="1045775"/>
    <lineage>
        <taxon>Bacteria</taxon>
        <taxon>Bacillati</taxon>
        <taxon>Bacillota</taxon>
        <taxon>Bacilli</taxon>
        <taxon>Bacillales</taxon>
        <taxon>Paenibacillaceae</taxon>
        <taxon>Paenibacillus</taxon>
    </lineage>
</organism>
<dbReference type="Proteomes" id="UP000198855">
    <property type="component" value="Unassembled WGS sequence"/>
</dbReference>
<dbReference type="Pfam" id="PF13489">
    <property type="entry name" value="Methyltransf_23"/>
    <property type="match status" value="1"/>
</dbReference>
<dbReference type="InterPro" id="IPR029063">
    <property type="entry name" value="SAM-dependent_MTases_sf"/>
</dbReference>
<name>A0A1I1TNW5_9BACL</name>
<feature type="domain" description="Methyltransferase putative zinc binding" evidence="1">
    <location>
        <begin position="6"/>
        <end position="67"/>
    </location>
</feature>
<evidence type="ECO:0000313" key="3">
    <source>
        <dbReference type="EMBL" id="SFD60351.1"/>
    </source>
</evidence>
<proteinExistence type="predicted"/>
<dbReference type="Pfam" id="PF08421">
    <property type="entry name" value="Methyltransf_13"/>
    <property type="match status" value="1"/>
</dbReference>
<dbReference type="GO" id="GO:0008168">
    <property type="term" value="F:methyltransferase activity"/>
    <property type="evidence" value="ECO:0007669"/>
    <property type="project" value="UniProtKB-KW"/>
</dbReference>
<dbReference type="RefSeq" id="WP_091180847.1">
    <property type="nucleotide sequence ID" value="NZ_FOMT01000001.1"/>
</dbReference>
<evidence type="ECO:0000313" key="4">
    <source>
        <dbReference type="Proteomes" id="UP000198855"/>
    </source>
</evidence>
<dbReference type="Gene3D" id="6.20.50.110">
    <property type="entry name" value="Methyltransferase, zinc-binding domain"/>
    <property type="match status" value="1"/>
</dbReference>
<dbReference type="Pfam" id="PF08484">
    <property type="entry name" value="Methyltransf_14"/>
    <property type="match status" value="1"/>
</dbReference>
<accession>A0A1I1TNW5</accession>
<feature type="domain" description="C-methyltransferase" evidence="2">
    <location>
        <begin position="246"/>
        <end position="405"/>
    </location>
</feature>
<dbReference type="GO" id="GO:0032259">
    <property type="term" value="P:methylation"/>
    <property type="evidence" value="ECO:0007669"/>
    <property type="project" value="UniProtKB-KW"/>
</dbReference>
<keyword evidence="3" id="KW-0489">Methyltransferase</keyword>
<evidence type="ECO:0000259" key="1">
    <source>
        <dbReference type="Pfam" id="PF08421"/>
    </source>
</evidence>
<dbReference type="Gene3D" id="3.40.50.720">
    <property type="entry name" value="NAD(P)-binding Rossmann-like Domain"/>
    <property type="match status" value="1"/>
</dbReference>
<reference evidence="4" key="1">
    <citation type="submission" date="2016-10" db="EMBL/GenBank/DDBJ databases">
        <authorList>
            <person name="Varghese N."/>
            <person name="Submissions S."/>
        </authorList>
    </citation>
    <scope>NUCLEOTIDE SEQUENCE [LARGE SCALE GENOMIC DNA]</scope>
    <source>
        <strain evidence="4">CGMCC 1.10784</strain>
    </source>
</reference>
<dbReference type="EMBL" id="FOMT01000001">
    <property type="protein sequence ID" value="SFD60351.1"/>
    <property type="molecule type" value="Genomic_DNA"/>
</dbReference>
<dbReference type="Gene3D" id="3.40.50.150">
    <property type="entry name" value="Vaccinia Virus protein VP39"/>
    <property type="match status" value="1"/>
</dbReference>
<keyword evidence="3" id="KW-0808">Transferase</keyword>
<evidence type="ECO:0000259" key="2">
    <source>
        <dbReference type="Pfam" id="PF08484"/>
    </source>
</evidence>
<dbReference type="InterPro" id="IPR013630">
    <property type="entry name" value="Methyltransf_Zn-bd_dom_put"/>
</dbReference>
<dbReference type="STRING" id="1045775.SAMN05216378_0610"/>
<dbReference type="PANTHER" id="PTHR43861">
    <property type="entry name" value="TRANS-ACONITATE 2-METHYLTRANSFERASE-RELATED"/>
    <property type="match status" value="1"/>
</dbReference>
<keyword evidence="4" id="KW-1185">Reference proteome</keyword>
<dbReference type="InterPro" id="IPR013691">
    <property type="entry name" value="MeTrfase_14"/>
</dbReference>
<dbReference type="AlphaFoldDB" id="A0A1I1TNW5"/>
<dbReference type="SUPFAM" id="SSF53335">
    <property type="entry name" value="S-adenosyl-L-methionine-dependent methyltransferases"/>
    <property type="match status" value="1"/>
</dbReference>
<protein>
    <submittedName>
        <fullName evidence="3">Methyltransferase domain-containing protein</fullName>
    </submittedName>
</protein>
<dbReference type="PANTHER" id="PTHR43861:SF5">
    <property type="entry name" value="BLL5978 PROTEIN"/>
    <property type="match status" value="1"/>
</dbReference>